<dbReference type="InterPro" id="IPR000225">
    <property type="entry name" value="Armadillo"/>
</dbReference>
<dbReference type="EMBL" id="JARKIB010000221">
    <property type="protein sequence ID" value="KAJ7722353.1"/>
    <property type="molecule type" value="Genomic_DNA"/>
</dbReference>
<evidence type="ECO:0000313" key="2">
    <source>
        <dbReference type="Proteomes" id="UP001215598"/>
    </source>
</evidence>
<gene>
    <name evidence="1" type="ORF">B0H16DRAFT_1896201</name>
</gene>
<organism evidence="1 2">
    <name type="scientific">Mycena metata</name>
    <dbReference type="NCBI Taxonomy" id="1033252"/>
    <lineage>
        <taxon>Eukaryota</taxon>
        <taxon>Fungi</taxon>
        <taxon>Dikarya</taxon>
        <taxon>Basidiomycota</taxon>
        <taxon>Agaricomycotina</taxon>
        <taxon>Agaricomycetes</taxon>
        <taxon>Agaricomycetidae</taxon>
        <taxon>Agaricales</taxon>
        <taxon>Marasmiineae</taxon>
        <taxon>Mycenaceae</taxon>
        <taxon>Mycena</taxon>
    </lineage>
</organism>
<dbReference type="InterPro" id="IPR042856">
    <property type="entry name" value="RSP14"/>
</dbReference>
<dbReference type="SUPFAM" id="SSF48371">
    <property type="entry name" value="ARM repeat"/>
    <property type="match status" value="1"/>
</dbReference>
<evidence type="ECO:0000313" key="1">
    <source>
        <dbReference type="EMBL" id="KAJ7722353.1"/>
    </source>
</evidence>
<dbReference type="PANTHER" id="PTHR15599">
    <property type="entry name" value="RTDR1"/>
    <property type="match status" value="1"/>
</dbReference>
<dbReference type="AlphaFoldDB" id="A0AAD7HK00"/>
<dbReference type="Gene3D" id="1.25.10.10">
    <property type="entry name" value="Leucine-rich Repeat Variant"/>
    <property type="match status" value="2"/>
</dbReference>
<dbReference type="PANTHER" id="PTHR15599:SF1">
    <property type="entry name" value="RADIAL SPOKE HEAD 14 HOMOLOG"/>
    <property type="match status" value="1"/>
</dbReference>
<name>A0AAD7HK00_9AGAR</name>
<sequence length="315" mass="33694">MPPLTRQRTPQSLHSEWSRNSLGATISIHALAKPLMKVMYHRAVLDLIKRQRDIPLSVETMQIYISYLSGDNAVVVEGACYALARISRDLDGAKAVVKAGALETVQSLLISPPAGVRRWTSKMLAELAFHPSMRRAVVTAEPCPQLVALLVDDNAVVVEEVCHALSHISHDMDGARAVVGAGGLEIVQHLLASQYTEIRRYTCLTLGRLASHSSTRGVVVAAQPCPRLVALLGDDNADTVEGAYYALSQISRNLDGATAVVEAGALGTVQNLFTSPPAGVRRWTSEMLVGLAFHPSTRGAVVAAQPCPQLVALLG</sequence>
<dbReference type="InterPro" id="IPR016024">
    <property type="entry name" value="ARM-type_fold"/>
</dbReference>
<dbReference type="InterPro" id="IPR011989">
    <property type="entry name" value="ARM-like"/>
</dbReference>
<comment type="caution">
    <text evidence="1">The sequence shown here is derived from an EMBL/GenBank/DDBJ whole genome shotgun (WGS) entry which is preliminary data.</text>
</comment>
<accession>A0AAD7HK00</accession>
<keyword evidence="2" id="KW-1185">Reference proteome</keyword>
<reference evidence="1" key="1">
    <citation type="submission" date="2023-03" db="EMBL/GenBank/DDBJ databases">
        <title>Massive genome expansion in bonnet fungi (Mycena s.s.) driven by repeated elements and novel gene families across ecological guilds.</title>
        <authorList>
            <consortium name="Lawrence Berkeley National Laboratory"/>
            <person name="Harder C.B."/>
            <person name="Miyauchi S."/>
            <person name="Viragh M."/>
            <person name="Kuo A."/>
            <person name="Thoen E."/>
            <person name="Andreopoulos B."/>
            <person name="Lu D."/>
            <person name="Skrede I."/>
            <person name="Drula E."/>
            <person name="Henrissat B."/>
            <person name="Morin E."/>
            <person name="Kohler A."/>
            <person name="Barry K."/>
            <person name="LaButti K."/>
            <person name="Morin E."/>
            <person name="Salamov A."/>
            <person name="Lipzen A."/>
            <person name="Mereny Z."/>
            <person name="Hegedus B."/>
            <person name="Baldrian P."/>
            <person name="Stursova M."/>
            <person name="Weitz H."/>
            <person name="Taylor A."/>
            <person name="Grigoriev I.V."/>
            <person name="Nagy L.G."/>
            <person name="Martin F."/>
            <person name="Kauserud H."/>
        </authorList>
    </citation>
    <scope>NUCLEOTIDE SEQUENCE</scope>
    <source>
        <strain evidence="1">CBHHK182m</strain>
    </source>
</reference>
<dbReference type="SMART" id="SM00185">
    <property type="entry name" value="ARM"/>
    <property type="match status" value="5"/>
</dbReference>
<dbReference type="Proteomes" id="UP001215598">
    <property type="component" value="Unassembled WGS sequence"/>
</dbReference>
<proteinExistence type="predicted"/>
<protein>
    <submittedName>
        <fullName evidence="1">Armadillo-type protein</fullName>
    </submittedName>
</protein>